<proteinExistence type="predicted"/>
<reference evidence="2" key="2">
    <citation type="submission" date="2005-07" db="EMBL/GenBank/DDBJ databases">
        <authorList>
            <person name="Mural R.J."/>
            <person name="Li P.W."/>
            <person name="Adams M.D."/>
            <person name="Amanatides P.G."/>
            <person name="Baden-Tillson H."/>
            <person name="Barnstead M."/>
            <person name="Chin S.H."/>
            <person name="Dew I."/>
            <person name="Evans C.A."/>
            <person name="Ferriera S."/>
            <person name="Flanigan M."/>
            <person name="Fosler C."/>
            <person name="Glodek A."/>
            <person name="Gu Z."/>
            <person name="Holt R.A."/>
            <person name="Jennings D."/>
            <person name="Kraft C.L."/>
            <person name="Lu F."/>
            <person name="Nguyen T."/>
            <person name="Nusskern D.R."/>
            <person name="Pfannkoch C.M."/>
            <person name="Sitter C."/>
            <person name="Sutton G.G."/>
            <person name="Venter J.C."/>
            <person name="Wang Z."/>
            <person name="Woodage T."/>
            <person name="Zheng X.H."/>
            <person name="Zhong F."/>
        </authorList>
    </citation>
    <scope>NUCLEOTIDE SEQUENCE</scope>
    <source>
        <strain evidence="2">BN</strain>
        <strain evidence="4">BN, Sprague-Dawley</strain>
    </source>
</reference>
<name>A6ITK3_RAT</name>
<evidence type="ECO:0000313" key="2">
    <source>
        <dbReference type="EMBL" id="EDL80904.1"/>
    </source>
</evidence>
<evidence type="ECO:0000313" key="3">
    <source>
        <dbReference type="EMBL" id="EDL80905.1"/>
    </source>
</evidence>
<dbReference type="Proteomes" id="UP000234681">
    <property type="component" value="Chromosome 5"/>
</dbReference>
<dbReference type="EMBL" id="CH473968">
    <property type="protein sequence ID" value="EDL80905.1"/>
    <property type="molecule type" value="Genomic_DNA"/>
</dbReference>
<reference evidence="4" key="3">
    <citation type="submission" date="2005-09" db="EMBL/GenBank/DDBJ databases">
        <authorList>
            <person name="Mural R.J."/>
            <person name="Li P.W."/>
            <person name="Adams M.D."/>
            <person name="Amanatides P.G."/>
            <person name="Baden-Tillson H."/>
            <person name="Barnstead M."/>
            <person name="Chin S.H."/>
            <person name="Dew I."/>
            <person name="Evans C.A."/>
            <person name="Ferriera S."/>
            <person name="Flanigan M."/>
            <person name="Fosler C."/>
            <person name="Glodek A."/>
            <person name="Gu Z."/>
            <person name="Holt R.A."/>
            <person name="Jennings D."/>
            <person name="Kraft C.L."/>
            <person name="Lu F."/>
            <person name="Nguyen T."/>
            <person name="Nusskern D.R."/>
            <person name="Pfannkoch C.M."/>
            <person name="Sitter C."/>
            <person name="Sutton G.G."/>
            <person name="Venter J.C."/>
            <person name="Wang Z."/>
            <person name="Woodage T."/>
            <person name="Zheng X.H."/>
            <person name="Zhong F."/>
        </authorList>
    </citation>
    <scope>NUCLEOTIDE SEQUENCE [LARGE SCALE GENOMIC DNA]</scope>
    <source>
        <strain evidence="3">BN</strain>
        <strain evidence="4">BN, Sprague-Dawley</strain>
    </source>
</reference>
<sequence>MTGTRNGQGHLWQVLVLCRTDLVPQHPRILQKCPRNQPPPGGSDSGPGKERPTVLLVLVPERFVSPPCGSCRGHQKHKASSYPLFPPPPQMSLLARGSILSYLKFHWKFKSSGGPAPL</sequence>
<accession>A6ITK3</accession>
<evidence type="ECO:0000313" key="4">
    <source>
        <dbReference type="Proteomes" id="UP000234681"/>
    </source>
</evidence>
<organism evidence="2 4">
    <name type="scientific">Rattus norvegicus</name>
    <name type="common">Rat</name>
    <dbReference type="NCBI Taxonomy" id="10116"/>
    <lineage>
        <taxon>Eukaryota</taxon>
        <taxon>Metazoa</taxon>
        <taxon>Chordata</taxon>
        <taxon>Craniata</taxon>
        <taxon>Vertebrata</taxon>
        <taxon>Euteleostomi</taxon>
        <taxon>Mammalia</taxon>
        <taxon>Eutheria</taxon>
        <taxon>Euarchontoglires</taxon>
        <taxon>Glires</taxon>
        <taxon>Rodentia</taxon>
        <taxon>Myomorpha</taxon>
        <taxon>Muroidea</taxon>
        <taxon>Muridae</taxon>
        <taxon>Murinae</taxon>
        <taxon>Rattus</taxon>
    </lineage>
</organism>
<dbReference type="EMBL" id="CH473968">
    <property type="protein sequence ID" value="EDL80904.1"/>
    <property type="molecule type" value="Genomic_DNA"/>
</dbReference>
<protein>
    <submittedName>
        <fullName evidence="2">Similar to Hypothetical UPF0327 protein (Predicted), isoform CRA_a</fullName>
    </submittedName>
</protein>
<feature type="region of interest" description="Disordered" evidence="1">
    <location>
        <begin position="29"/>
        <end position="52"/>
    </location>
</feature>
<gene>
    <name evidence="2" type="primary">RGD1560187_predicted</name>
    <name evidence="2" type="ORF">rCG_30996</name>
</gene>
<reference evidence="2" key="1">
    <citation type="journal article" date="2005" name="Genome Res.">
        <title>Gene and alternative splicing annotation with AIR.</title>
        <authorList>
            <person name="Florea L."/>
            <person name="Di Francesco V."/>
            <person name="Miller J."/>
            <person name="Turner R."/>
            <person name="Yao A."/>
            <person name="Harris M."/>
            <person name="Walenz B."/>
            <person name="Mobarry C."/>
            <person name="Merkulov G.V."/>
            <person name="Charlab R."/>
            <person name="Dew I."/>
            <person name="Deng Z."/>
            <person name="Istrail S."/>
            <person name="Li P."/>
            <person name="Sutton G."/>
        </authorList>
    </citation>
    <scope>NUCLEOTIDE SEQUENCE</scope>
    <source>
        <strain evidence="2">BN</strain>
    </source>
</reference>
<dbReference type="AlphaFoldDB" id="A6ITK3"/>
<evidence type="ECO:0000256" key="1">
    <source>
        <dbReference type="SAM" id="MobiDB-lite"/>
    </source>
</evidence>